<sequence length="68" mass="7692">MKSYTIQLLEMVKGSKRAISYEGAAKKLKASNPQLKDTSNNTLVTKKVLEMLVERGQLKKNKTGNYKF</sequence>
<dbReference type="EMBL" id="JAOTPO010000018">
    <property type="protein sequence ID" value="MDE5415616.1"/>
    <property type="molecule type" value="Genomic_DNA"/>
</dbReference>
<dbReference type="RefSeq" id="WP_275120218.1">
    <property type="nucleotide sequence ID" value="NZ_JAOTPO010000018.1"/>
</dbReference>
<comment type="caution">
    <text evidence="1">The sequence shown here is derived from an EMBL/GenBank/DDBJ whole genome shotgun (WGS) entry which is preliminary data.</text>
</comment>
<dbReference type="Proteomes" id="UP001148125">
    <property type="component" value="Unassembled WGS sequence"/>
</dbReference>
<reference evidence="1" key="1">
    <citation type="submission" date="2024-05" db="EMBL/GenBank/DDBJ databases">
        <title>Alkalihalobacillus sp. strain MEB203 novel alkaliphilic bacterium from Lonar Lake, India.</title>
        <authorList>
            <person name="Joshi A."/>
            <person name="Thite S."/>
            <person name="Mengade P."/>
        </authorList>
    </citation>
    <scope>NUCLEOTIDE SEQUENCE</scope>
    <source>
        <strain evidence="1">MEB 203</strain>
    </source>
</reference>
<name>A0ABT5VJI7_9BACI</name>
<accession>A0ABT5VJI7</accession>
<organism evidence="1 2">
    <name type="scientific">Alkalihalobacterium chitinilyticum</name>
    <dbReference type="NCBI Taxonomy" id="2980103"/>
    <lineage>
        <taxon>Bacteria</taxon>
        <taxon>Bacillati</taxon>
        <taxon>Bacillota</taxon>
        <taxon>Bacilli</taxon>
        <taxon>Bacillales</taxon>
        <taxon>Bacillaceae</taxon>
        <taxon>Alkalihalobacterium</taxon>
    </lineage>
</organism>
<proteinExistence type="predicted"/>
<keyword evidence="2" id="KW-1185">Reference proteome</keyword>
<gene>
    <name evidence="1" type="ORF">N7Z68_19910</name>
</gene>
<protein>
    <recommendedName>
        <fullName evidence="3">Transcriptional regulator</fullName>
    </recommendedName>
</protein>
<evidence type="ECO:0008006" key="3">
    <source>
        <dbReference type="Google" id="ProtNLM"/>
    </source>
</evidence>
<evidence type="ECO:0000313" key="2">
    <source>
        <dbReference type="Proteomes" id="UP001148125"/>
    </source>
</evidence>
<evidence type="ECO:0000313" key="1">
    <source>
        <dbReference type="EMBL" id="MDE5415616.1"/>
    </source>
</evidence>